<proteinExistence type="predicted"/>
<feature type="compositionally biased region" description="Acidic residues" evidence="1">
    <location>
        <begin position="74"/>
        <end position="85"/>
    </location>
</feature>
<name>A0AAD8KGQ9_TARER</name>
<keyword evidence="3" id="KW-1185">Reference proteome</keyword>
<protein>
    <submittedName>
        <fullName evidence="2">Uncharacterized protein</fullName>
    </submittedName>
</protein>
<gene>
    <name evidence="2" type="ORF">QVD17_17870</name>
</gene>
<sequence>MFKSHRSSDYSKGKEVMKIHANKAIKKSEMHDIRYIFGRLHITSYEEAEQGIEAWIVRILHDVGNNLIITLDEDIKPEDEDDPSDDYSLVDTNEA</sequence>
<dbReference type="Proteomes" id="UP001229421">
    <property type="component" value="Unassembled WGS sequence"/>
</dbReference>
<evidence type="ECO:0000256" key="1">
    <source>
        <dbReference type="SAM" id="MobiDB-lite"/>
    </source>
</evidence>
<dbReference type="AlphaFoldDB" id="A0AAD8KGQ9"/>
<feature type="region of interest" description="Disordered" evidence="1">
    <location>
        <begin position="74"/>
        <end position="95"/>
    </location>
</feature>
<evidence type="ECO:0000313" key="3">
    <source>
        <dbReference type="Proteomes" id="UP001229421"/>
    </source>
</evidence>
<dbReference type="EMBL" id="JAUHHV010000005">
    <property type="protein sequence ID" value="KAK1422585.1"/>
    <property type="molecule type" value="Genomic_DNA"/>
</dbReference>
<accession>A0AAD8KGQ9</accession>
<comment type="caution">
    <text evidence="2">The sequence shown here is derived from an EMBL/GenBank/DDBJ whole genome shotgun (WGS) entry which is preliminary data.</text>
</comment>
<reference evidence="2" key="1">
    <citation type="journal article" date="2023" name="bioRxiv">
        <title>Improved chromosome-level genome assembly for marigold (Tagetes erecta).</title>
        <authorList>
            <person name="Jiang F."/>
            <person name="Yuan L."/>
            <person name="Wang S."/>
            <person name="Wang H."/>
            <person name="Xu D."/>
            <person name="Wang A."/>
            <person name="Fan W."/>
        </authorList>
    </citation>
    <scope>NUCLEOTIDE SEQUENCE</scope>
    <source>
        <strain evidence="2">WSJ</strain>
        <tissue evidence="2">Leaf</tissue>
    </source>
</reference>
<organism evidence="2 3">
    <name type="scientific">Tagetes erecta</name>
    <name type="common">African marigold</name>
    <dbReference type="NCBI Taxonomy" id="13708"/>
    <lineage>
        <taxon>Eukaryota</taxon>
        <taxon>Viridiplantae</taxon>
        <taxon>Streptophyta</taxon>
        <taxon>Embryophyta</taxon>
        <taxon>Tracheophyta</taxon>
        <taxon>Spermatophyta</taxon>
        <taxon>Magnoliopsida</taxon>
        <taxon>eudicotyledons</taxon>
        <taxon>Gunneridae</taxon>
        <taxon>Pentapetalae</taxon>
        <taxon>asterids</taxon>
        <taxon>campanulids</taxon>
        <taxon>Asterales</taxon>
        <taxon>Asteraceae</taxon>
        <taxon>Asteroideae</taxon>
        <taxon>Heliantheae alliance</taxon>
        <taxon>Tageteae</taxon>
        <taxon>Tagetes</taxon>
    </lineage>
</organism>
<evidence type="ECO:0000313" key="2">
    <source>
        <dbReference type="EMBL" id="KAK1422585.1"/>
    </source>
</evidence>